<dbReference type="SUPFAM" id="SSF63829">
    <property type="entry name" value="Calcium-dependent phosphotriesterase"/>
    <property type="match status" value="1"/>
</dbReference>
<feature type="binding site" evidence="3">
    <location>
        <position position="207"/>
    </location>
    <ligand>
        <name>a divalent metal cation</name>
        <dbReference type="ChEBI" id="CHEBI:60240"/>
    </ligand>
</feature>
<comment type="cofactor">
    <cofactor evidence="3">
        <name>Zn(2+)</name>
        <dbReference type="ChEBI" id="CHEBI:29105"/>
    </cofactor>
    <text evidence="3">Binds 1 divalent metal cation per subunit.</text>
</comment>
<dbReference type="PRINTS" id="PR01790">
    <property type="entry name" value="SMP30FAMILY"/>
</dbReference>
<proteinExistence type="inferred from homology"/>
<dbReference type="Gene3D" id="2.120.10.30">
    <property type="entry name" value="TolB, C-terminal domain"/>
    <property type="match status" value="1"/>
</dbReference>
<reference evidence="7" key="1">
    <citation type="journal article" date="2011" name="Environ. Microbiol.">
        <title>A blueprint of ectoine metabolism from the genome of the industrial producer Halomonas elongata DSM 2581(T).</title>
        <authorList>
            <person name="Schwibbert K."/>
            <person name="Marin-Sanguino A."/>
            <person name="Bagyan I."/>
            <person name="Heidrich G."/>
            <person name="Lentzen G."/>
            <person name="Seitz H."/>
            <person name="Rampp M."/>
            <person name="Schuster S.C."/>
            <person name="Klenk H.P."/>
            <person name="Pfeiffer F."/>
            <person name="Oesterhelt D."/>
            <person name="Kunte H.J."/>
        </authorList>
    </citation>
    <scope>NUCLEOTIDE SEQUENCE [LARGE SCALE GENOMIC DNA]</scope>
    <source>
        <strain evidence="7">ATCC 33173 / DSM 2581 / NBRC 15536 / NCIMB 2198 / 1H9</strain>
    </source>
</reference>
<dbReference type="GO" id="GO:0005509">
    <property type="term" value="F:calcium ion binding"/>
    <property type="evidence" value="ECO:0007669"/>
    <property type="project" value="TreeGrafter"/>
</dbReference>
<dbReference type="Proteomes" id="UP000008707">
    <property type="component" value="Chromosome"/>
</dbReference>
<dbReference type="EMBL" id="FN869568">
    <property type="protein sequence ID" value="CBV42668.1"/>
    <property type="molecule type" value="Genomic_DNA"/>
</dbReference>
<protein>
    <submittedName>
        <fullName evidence="6">Gluconolactonase family protein</fullName>
    </submittedName>
</protein>
<dbReference type="InterPro" id="IPR013658">
    <property type="entry name" value="SGL"/>
</dbReference>
<dbReference type="PANTHER" id="PTHR10907">
    <property type="entry name" value="REGUCALCIN"/>
    <property type="match status" value="1"/>
</dbReference>
<sequence length="301" mass="32952">MDRTMTTPVNVVDVAFELDMSLGESPVWSAEDQVLYWVDINRGHVYAWSPDSRQAPRRHDFEHTIGCVALTGEGLLVATAPGLTHLALPSGERRELGTPNPEWGRDQGNRFNDGRCDPAGRFWVGTLNPESGGASLYRLEDERLVATKLELRISNGLAFSPDGRWLYHTDSPSRQVMRHAFDAATGEIGVGEVWVDLAAHDLPGVPDGAAVDRDGHYWSALYGGGQVARFDPEGRLVAQYPVPCPNPTMVAFGGADLRTLYITTATQDMDEEALRRHPLAGSLLALEVATPGLAEPRLTRR</sequence>
<evidence type="ECO:0000256" key="1">
    <source>
        <dbReference type="ARBA" id="ARBA00008853"/>
    </source>
</evidence>
<name>E1V3I9_HALED</name>
<dbReference type="STRING" id="768066.HELO_2784"/>
<keyword evidence="3" id="KW-0862">Zinc</keyword>
<dbReference type="HOGENOM" id="CLU_036110_3_1_6"/>
<dbReference type="Pfam" id="PF08450">
    <property type="entry name" value="SGL"/>
    <property type="match status" value="1"/>
</dbReference>
<dbReference type="eggNOG" id="COG3386">
    <property type="taxonomic scope" value="Bacteria"/>
</dbReference>
<accession>E1V3I9</accession>
<dbReference type="InterPro" id="IPR005511">
    <property type="entry name" value="SMP-30"/>
</dbReference>
<evidence type="ECO:0000256" key="2">
    <source>
        <dbReference type="PIRSR" id="PIRSR605511-1"/>
    </source>
</evidence>
<dbReference type="GO" id="GO:0019853">
    <property type="term" value="P:L-ascorbic acid biosynthetic process"/>
    <property type="evidence" value="ECO:0007669"/>
    <property type="project" value="TreeGrafter"/>
</dbReference>
<dbReference type="InterPro" id="IPR011042">
    <property type="entry name" value="6-blade_b-propeller_TolB-like"/>
</dbReference>
<evidence type="ECO:0000256" key="3">
    <source>
        <dbReference type="PIRSR" id="PIRSR605511-2"/>
    </source>
</evidence>
<feature type="binding site" evidence="3">
    <location>
        <position position="112"/>
    </location>
    <ligand>
        <name>substrate</name>
    </ligand>
</feature>
<evidence type="ECO:0000256" key="4">
    <source>
        <dbReference type="SAM" id="MobiDB-lite"/>
    </source>
</evidence>
<feature type="binding site" evidence="3">
    <location>
        <position position="155"/>
    </location>
    <ligand>
        <name>a divalent metal cation</name>
        <dbReference type="ChEBI" id="CHEBI:60240"/>
    </ligand>
</feature>
<dbReference type="PANTHER" id="PTHR10907:SF47">
    <property type="entry name" value="REGUCALCIN"/>
    <property type="match status" value="1"/>
</dbReference>
<dbReference type="AlphaFoldDB" id="E1V3I9"/>
<feature type="binding site" evidence="3">
    <location>
        <position position="110"/>
    </location>
    <ligand>
        <name>substrate</name>
    </ligand>
</feature>
<gene>
    <name evidence="6" type="ordered locus">HELO_2784</name>
</gene>
<dbReference type="GO" id="GO:0004341">
    <property type="term" value="F:gluconolactonase activity"/>
    <property type="evidence" value="ECO:0007669"/>
    <property type="project" value="TreeGrafter"/>
</dbReference>
<evidence type="ECO:0000313" key="7">
    <source>
        <dbReference type="Proteomes" id="UP000008707"/>
    </source>
</evidence>
<keyword evidence="3" id="KW-0479">Metal-binding</keyword>
<organism evidence="6 7">
    <name type="scientific">Halomonas elongata (strain ATCC 33173 / DSM 2581 / NBRC 15536 / NCIMB 2198 / 1H9)</name>
    <dbReference type="NCBI Taxonomy" id="768066"/>
    <lineage>
        <taxon>Bacteria</taxon>
        <taxon>Pseudomonadati</taxon>
        <taxon>Pseudomonadota</taxon>
        <taxon>Gammaproteobacteria</taxon>
        <taxon>Oceanospirillales</taxon>
        <taxon>Halomonadaceae</taxon>
        <taxon>Halomonas</taxon>
    </lineage>
</organism>
<evidence type="ECO:0000313" key="6">
    <source>
        <dbReference type="EMBL" id="CBV42668.1"/>
    </source>
</evidence>
<feature type="binding site" evidence="3">
    <location>
        <position position="130"/>
    </location>
    <ligand>
        <name>substrate</name>
    </ligand>
</feature>
<feature type="binding site" evidence="3">
    <location>
        <position position="24"/>
    </location>
    <ligand>
        <name>a divalent metal cation</name>
        <dbReference type="ChEBI" id="CHEBI:60240"/>
    </ligand>
</feature>
<comment type="similarity">
    <text evidence="1">Belongs to the SMP-30/CGR1 family.</text>
</comment>
<evidence type="ECO:0000259" key="5">
    <source>
        <dbReference type="Pfam" id="PF08450"/>
    </source>
</evidence>
<feature type="region of interest" description="Disordered" evidence="4">
    <location>
        <begin position="91"/>
        <end position="111"/>
    </location>
</feature>
<feature type="active site" description="Proton donor/acceptor" evidence="2">
    <location>
        <position position="207"/>
    </location>
</feature>
<dbReference type="KEGG" id="hel:HELO_2784"/>
<feature type="domain" description="SMP-30/Gluconolactonase/LRE-like region" evidence="5">
    <location>
        <begin position="22"/>
        <end position="266"/>
    </location>
</feature>